<name>A0A5B7D8P3_PORTR</name>
<dbReference type="InterPro" id="IPR029071">
    <property type="entry name" value="Ubiquitin-like_domsf"/>
</dbReference>
<dbReference type="Proteomes" id="UP000324222">
    <property type="component" value="Unassembled WGS sequence"/>
</dbReference>
<accession>A0A5B7D8P3</accession>
<reference evidence="1 2" key="1">
    <citation type="submission" date="2019-05" db="EMBL/GenBank/DDBJ databases">
        <title>Another draft genome of Portunus trituberculatus and its Hox gene families provides insights of decapod evolution.</title>
        <authorList>
            <person name="Jeong J.-H."/>
            <person name="Song I."/>
            <person name="Kim S."/>
            <person name="Choi T."/>
            <person name="Kim D."/>
            <person name="Ryu S."/>
            <person name="Kim W."/>
        </authorList>
    </citation>
    <scope>NUCLEOTIDE SEQUENCE [LARGE SCALE GENOMIC DNA]</scope>
    <source>
        <tissue evidence="1">Muscle</tissue>
    </source>
</reference>
<evidence type="ECO:0008006" key="3">
    <source>
        <dbReference type="Google" id="ProtNLM"/>
    </source>
</evidence>
<evidence type="ECO:0000313" key="1">
    <source>
        <dbReference type="EMBL" id="MPC17593.1"/>
    </source>
</evidence>
<gene>
    <name evidence="1" type="ORF">E2C01_010456</name>
</gene>
<organism evidence="1 2">
    <name type="scientific">Portunus trituberculatus</name>
    <name type="common">Swimming crab</name>
    <name type="synonym">Neptunus trituberculatus</name>
    <dbReference type="NCBI Taxonomy" id="210409"/>
    <lineage>
        <taxon>Eukaryota</taxon>
        <taxon>Metazoa</taxon>
        <taxon>Ecdysozoa</taxon>
        <taxon>Arthropoda</taxon>
        <taxon>Crustacea</taxon>
        <taxon>Multicrustacea</taxon>
        <taxon>Malacostraca</taxon>
        <taxon>Eumalacostraca</taxon>
        <taxon>Eucarida</taxon>
        <taxon>Decapoda</taxon>
        <taxon>Pleocyemata</taxon>
        <taxon>Brachyura</taxon>
        <taxon>Eubrachyura</taxon>
        <taxon>Portunoidea</taxon>
        <taxon>Portunidae</taxon>
        <taxon>Portuninae</taxon>
        <taxon>Portunus</taxon>
    </lineage>
</organism>
<dbReference type="SUPFAM" id="SSF54236">
    <property type="entry name" value="Ubiquitin-like"/>
    <property type="match status" value="1"/>
</dbReference>
<sequence length="63" mass="7212">MERGEKEDKKEKKEKKVRKSQCRSLAAVFAGIPAKDMFVIFNAQQLSDDKKTLKDYGSSDFLV</sequence>
<proteinExistence type="predicted"/>
<dbReference type="Gene3D" id="3.10.20.90">
    <property type="entry name" value="Phosphatidylinositol 3-kinase Catalytic Subunit, Chain A, domain 1"/>
    <property type="match status" value="1"/>
</dbReference>
<dbReference type="EMBL" id="VSRR010000604">
    <property type="protein sequence ID" value="MPC17593.1"/>
    <property type="molecule type" value="Genomic_DNA"/>
</dbReference>
<keyword evidence="2" id="KW-1185">Reference proteome</keyword>
<dbReference type="AlphaFoldDB" id="A0A5B7D8P3"/>
<evidence type="ECO:0000313" key="2">
    <source>
        <dbReference type="Proteomes" id="UP000324222"/>
    </source>
</evidence>
<comment type="caution">
    <text evidence="1">The sequence shown here is derived from an EMBL/GenBank/DDBJ whole genome shotgun (WGS) entry which is preliminary data.</text>
</comment>
<protein>
    <recommendedName>
        <fullName evidence="3">Ubiquitin-like domain-containing protein</fullName>
    </recommendedName>
</protein>